<dbReference type="CDD" id="cd08983">
    <property type="entry name" value="GH43_Bt3655-like"/>
    <property type="match status" value="1"/>
</dbReference>
<sequence length="359" mass="40155">MTGQERSTVSSAASQEPFGYLLVHFVEDPEGYGEQVYLSLSDGDDPCSWVRLNGGEPLLRSVLGTTGIRDPYVVRGRDEFFLVATDLRIYGGDDAGWDAWTRHGSRDVLVWRSEDLVEWSQPWTLEVAPPTAGMAWAPEALYDADRREFLLFWSSKLYAADDPEHRGDAYSRVLAAWTPDFRRVGRPEVLVDRGDDVIDTTVLVQDGLVHRVSKQESLEPGSDRVHHEVGPALLSPDYRTVATRIGADRYDRLEAPILFKDHHADVWYLFLDQYSRRPQGYVGFRTTDLLAGRWEPVPEDEFRMPPDTKHGGVLPLRRGEWERLRSAYPPGPTGAATAPRGAGARGVDTADAPGPRAVP</sequence>
<keyword evidence="2" id="KW-0119">Carbohydrate metabolism</keyword>
<feature type="region of interest" description="Disordered" evidence="1">
    <location>
        <begin position="324"/>
        <end position="359"/>
    </location>
</feature>
<dbReference type="EMBL" id="AXCY01000011">
    <property type="protein sequence ID" value="KGM11960.1"/>
    <property type="molecule type" value="Genomic_DNA"/>
</dbReference>
<reference evidence="2 3" key="1">
    <citation type="submission" date="2013-08" db="EMBL/GenBank/DDBJ databases">
        <title>Genome sequencing of Cellulomonas carbonis T26.</title>
        <authorList>
            <person name="Chen F."/>
            <person name="Li Y."/>
            <person name="Wang G."/>
        </authorList>
    </citation>
    <scope>NUCLEOTIDE SEQUENCE [LARGE SCALE GENOMIC DNA]</scope>
    <source>
        <strain evidence="2 3">T26</strain>
    </source>
</reference>
<dbReference type="InterPro" id="IPR050727">
    <property type="entry name" value="GH43_arabinanases"/>
</dbReference>
<organism evidence="2 3">
    <name type="scientific">Cellulomonas carbonis T26</name>
    <dbReference type="NCBI Taxonomy" id="947969"/>
    <lineage>
        <taxon>Bacteria</taxon>
        <taxon>Bacillati</taxon>
        <taxon>Actinomycetota</taxon>
        <taxon>Actinomycetes</taxon>
        <taxon>Micrococcales</taxon>
        <taxon>Cellulomonadaceae</taxon>
        <taxon>Cellulomonas</taxon>
    </lineage>
</organism>
<dbReference type="Gene3D" id="2.115.10.20">
    <property type="entry name" value="Glycosyl hydrolase domain, family 43"/>
    <property type="match status" value="1"/>
</dbReference>
<dbReference type="OrthoDB" id="9758923at2"/>
<dbReference type="GO" id="GO:0045493">
    <property type="term" value="P:xylan catabolic process"/>
    <property type="evidence" value="ECO:0007669"/>
    <property type="project" value="UniProtKB-KW"/>
</dbReference>
<gene>
    <name evidence="2" type="ORF">N868_04310</name>
</gene>
<keyword evidence="2" id="KW-0326">Glycosidase</keyword>
<keyword evidence="2" id="KW-0858">Xylan degradation</keyword>
<reference evidence="2 3" key="2">
    <citation type="journal article" date="2015" name="Stand. Genomic Sci.">
        <title>Draft genome sequence of Cellulomonas carbonis T26(T) and comparative analysis of six Cellulomonas genomes.</title>
        <authorList>
            <person name="Zhuang W."/>
            <person name="Zhang S."/>
            <person name="Xia X."/>
            <person name="Wang G."/>
        </authorList>
    </citation>
    <scope>NUCLEOTIDE SEQUENCE [LARGE SCALE GENOMIC DNA]</scope>
    <source>
        <strain evidence="2 3">T26</strain>
    </source>
</reference>
<dbReference type="Proteomes" id="UP000029839">
    <property type="component" value="Unassembled WGS sequence"/>
</dbReference>
<dbReference type="PANTHER" id="PTHR43301">
    <property type="entry name" value="ARABINAN ENDO-1,5-ALPHA-L-ARABINOSIDASE"/>
    <property type="match status" value="1"/>
</dbReference>
<dbReference type="InterPro" id="IPR023296">
    <property type="entry name" value="Glyco_hydro_beta-prop_sf"/>
</dbReference>
<keyword evidence="3" id="KW-1185">Reference proteome</keyword>
<dbReference type="PANTHER" id="PTHR43301:SF3">
    <property type="entry name" value="ARABINAN ENDO-1,5-ALPHA-L-ARABINOSIDASE A-RELATED"/>
    <property type="match status" value="1"/>
</dbReference>
<feature type="compositionally biased region" description="Low complexity" evidence="1">
    <location>
        <begin position="333"/>
        <end position="346"/>
    </location>
</feature>
<evidence type="ECO:0000313" key="3">
    <source>
        <dbReference type="Proteomes" id="UP000029839"/>
    </source>
</evidence>
<accession>A0A0A0BVF3</accession>
<protein>
    <submittedName>
        <fullName evidence="2">1,4-beta-xylanase</fullName>
    </submittedName>
</protein>
<dbReference type="SUPFAM" id="SSF75005">
    <property type="entry name" value="Arabinanase/levansucrase/invertase"/>
    <property type="match status" value="1"/>
</dbReference>
<dbReference type="GO" id="GO:0016798">
    <property type="term" value="F:hydrolase activity, acting on glycosyl bonds"/>
    <property type="evidence" value="ECO:0007669"/>
    <property type="project" value="UniProtKB-KW"/>
</dbReference>
<evidence type="ECO:0000256" key="1">
    <source>
        <dbReference type="SAM" id="MobiDB-lite"/>
    </source>
</evidence>
<proteinExistence type="predicted"/>
<keyword evidence="2" id="KW-0624">Polysaccharide degradation</keyword>
<evidence type="ECO:0000313" key="2">
    <source>
        <dbReference type="EMBL" id="KGM11960.1"/>
    </source>
</evidence>
<dbReference type="RefSeq" id="WP_052425925.1">
    <property type="nucleotide sequence ID" value="NZ_AXCY01000011.1"/>
</dbReference>
<name>A0A0A0BVF3_9CELL</name>
<comment type="caution">
    <text evidence="2">The sequence shown here is derived from an EMBL/GenBank/DDBJ whole genome shotgun (WGS) entry which is preliminary data.</text>
</comment>
<dbReference type="AlphaFoldDB" id="A0A0A0BVF3"/>
<keyword evidence="2" id="KW-0378">Hydrolase</keyword>